<dbReference type="HOGENOM" id="CLU_1147842_0_0_1"/>
<evidence type="ECO:0000313" key="2">
    <source>
        <dbReference type="EMBL" id="KIK37504.1"/>
    </source>
</evidence>
<dbReference type="InterPro" id="IPR003615">
    <property type="entry name" value="HNH_nuc"/>
</dbReference>
<evidence type="ECO:0000313" key="3">
    <source>
        <dbReference type="Proteomes" id="UP000054485"/>
    </source>
</evidence>
<name>A0A0D0AHD2_9AGAM</name>
<dbReference type="Proteomes" id="UP000054485">
    <property type="component" value="Unassembled WGS sequence"/>
</dbReference>
<evidence type="ECO:0000259" key="1">
    <source>
        <dbReference type="Pfam" id="PF13391"/>
    </source>
</evidence>
<accession>A0A0D0AHD2</accession>
<keyword evidence="3" id="KW-1185">Reference proteome</keyword>
<feature type="domain" description="HNH nuclease" evidence="1">
    <location>
        <begin position="72"/>
        <end position="99"/>
    </location>
</feature>
<gene>
    <name evidence="2" type="ORF">CY34DRAFT_109063</name>
</gene>
<dbReference type="OrthoDB" id="3163863at2759"/>
<dbReference type="EMBL" id="KN835446">
    <property type="protein sequence ID" value="KIK37504.1"/>
    <property type="molecule type" value="Genomic_DNA"/>
</dbReference>
<dbReference type="InParanoid" id="A0A0D0AHD2"/>
<reference evidence="2 3" key="1">
    <citation type="submission" date="2014-04" db="EMBL/GenBank/DDBJ databases">
        <authorList>
            <consortium name="DOE Joint Genome Institute"/>
            <person name="Kuo A."/>
            <person name="Ruytinx J."/>
            <person name="Rineau F."/>
            <person name="Colpaert J."/>
            <person name="Kohler A."/>
            <person name="Nagy L.G."/>
            <person name="Floudas D."/>
            <person name="Copeland A."/>
            <person name="Barry K.W."/>
            <person name="Cichocki N."/>
            <person name="Veneault-Fourrey C."/>
            <person name="LaButti K."/>
            <person name="Lindquist E.A."/>
            <person name="Lipzen A."/>
            <person name="Lundell T."/>
            <person name="Morin E."/>
            <person name="Murat C."/>
            <person name="Sun H."/>
            <person name="Tunlid A."/>
            <person name="Henrissat B."/>
            <person name="Grigoriev I.V."/>
            <person name="Hibbett D.S."/>
            <person name="Martin F."/>
            <person name="Nordberg H.P."/>
            <person name="Cantor M.N."/>
            <person name="Hua S.X."/>
        </authorList>
    </citation>
    <scope>NUCLEOTIDE SEQUENCE [LARGE SCALE GENOMIC DNA]</scope>
    <source>
        <strain evidence="2 3">UH-Slu-Lm8-n1</strain>
    </source>
</reference>
<organism evidence="2 3">
    <name type="scientific">Suillus luteus UH-Slu-Lm8-n1</name>
    <dbReference type="NCBI Taxonomy" id="930992"/>
    <lineage>
        <taxon>Eukaryota</taxon>
        <taxon>Fungi</taxon>
        <taxon>Dikarya</taxon>
        <taxon>Basidiomycota</taxon>
        <taxon>Agaricomycotina</taxon>
        <taxon>Agaricomycetes</taxon>
        <taxon>Agaricomycetidae</taxon>
        <taxon>Boletales</taxon>
        <taxon>Suillineae</taxon>
        <taxon>Suillaceae</taxon>
        <taxon>Suillus</taxon>
    </lineage>
</organism>
<protein>
    <recommendedName>
        <fullName evidence="1">HNH nuclease domain-containing protein</fullName>
    </recommendedName>
</protein>
<sequence length="242" mass="26994">MPSLLDSQKAYRAAHSPQSEIFTPTLRVFEVVADAVPAPSRGSRFRNSRTAKTIDIIKHYTKLPENIVDNLASIIDNPENGMMLDVIMHDLFDSYKWCLLPTDVLHKYTVHWFCRVPAGLGNFTEVQFQDHPQTGIRLLNPTFIALHAAVAYVLHLSDAAGIIDKVYDAFSDGDCTSPSVDRASEEDFCIRLLLIGLTTNARQLPTNPSYTGTVHPARTCTLAWQNFIVIDVSTPLCLIYTT</sequence>
<dbReference type="STRING" id="930992.A0A0D0AHD2"/>
<reference evidence="3" key="2">
    <citation type="submission" date="2015-01" db="EMBL/GenBank/DDBJ databases">
        <title>Evolutionary Origins and Diversification of the Mycorrhizal Mutualists.</title>
        <authorList>
            <consortium name="DOE Joint Genome Institute"/>
            <consortium name="Mycorrhizal Genomics Consortium"/>
            <person name="Kohler A."/>
            <person name="Kuo A."/>
            <person name="Nagy L.G."/>
            <person name="Floudas D."/>
            <person name="Copeland A."/>
            <person name="Barry K.W."/>
            <person name="Cichocki N."/>
            <person name="Veneault-Fourrey C."/>
            <person name="LaButti K."/>
            <person name="Lindquist E.A."/>
            <person name="Lipzen A."/>
            <person name="Lundell T."/>
            <person name="Morin E."/>
            <person name="Murat C."/>
            <person name="Riley R."/>
            <person name="Ohm R."/>
            <person name="Sun H."/>
            <person name="Tunlid A."/>
            <person name="Henrissat B."/>
            <person name="Grigoriev I.V."/>
            <person name="Hibbett D.S."/>
            <person name="Martin F."/>
        </authorList>
    </citation>
    <scope>NUCLEOTIDE SEQUENCE [LARGE SCALE GENOMIC DNA]</scope>
    <source>
        <strain evidence="3">UH-Slu-Lm8-n1</strain>
    </source>
</reference>
<dbReference type="Pfam" id="PF13391">
    <property type="entry name" value="HNH_2"/>
    <property type="match status" value="1"/>
</dbReference>
<proteinExistence type="predicted"/>
<dbReference type="AlphaFoldDB" id="A0A0D0AHD2"/>